<evidence type="ECO:0000313" key="6">
    <source>
        <dbReference type="EMBL" id="CED70780.1"/>
    </source>
</evidence>
<dbReference type="InterPro" id="IPR005119">
    <property type="entry name" value="LysR_subst-bd"/>
</dbReference>
<sequence length="310" mass="35312">MDINKLVTLLPDMAAFVTVVESESFSKAAQVLDMTPSGVSRQVSRLEKALQLTLLERTTRKQTLTIAGQETYHYCKNIVDNAQEVVNISDKSSNNIEGLLRVSTPKALGNQVLQPLFLQFLELYPNIKLKIKVTDQSCDPINDNLDVIFNLTNQPQENLIAKPLAKVDLVLCATPAYLQTHGIPKHPLELDKHQCLSLGEMQHDNEWGFKQGSEYYQIKVDGRFVVNHTEMRLDAVIHNLGIGVFPSFVVQEKLKQGVLLEVLSHWEVQGNYHGDIMMQFLRSKHMPNRLRVFIDFMVQQFETIRIKKES</sequence>
<dbReference type="GeneID" id="28540245"/>
<gene>
    <name evidence="6" type="ORF">AWOD_I_0686</name>
</gene>
<dbReference type="PANTHER" id="PTHR30537:SF5">
    <property type="entry name" value="HTH-TYPE TRANSCRIPTIONAL ACTIVATOR TTDR-RELATED"/>
    <property type="match status" value="1"/>
</dbReference>
<dbReference type="OrthoDB" id="9786526at2"/>
<dbReference type="PANTHER" id="PTHR30537">
    <property type="entry name" value="HTH-TYPE TRANSCRIPTIONAL REGULATOR"/>
    <property type="match status" value="1"/>
</dbReference>
<dbReference type="GO" id="GO:0043565">
    <property type="term" value="F:sequence-specific DNA binding"/>
    <property type="evidence" value="ECO:0007669"/>
    <property type="project" value="TreeGrafter"/>
</dbReference>
<dbReference type="KEGG" id="awd:AWOD_I_0686"/>
<keyword evidence="3" id="KW-0238">DNA-binding</keyword>
<evidence type="ECO:0000256" key="4">
    <source>
        <dbReference type="ARBA" id="ARBA00023163"/>
    </source>
</evidence>
<reference evidence="7" key="1">
    <citation type="submission" date="2014-09" db="EMBL/GenBank/DDBJ databases">
        <authorList>
            <person name="Hjerde E."/>
        </authorList>
    </citation>
    <scope>NUCLEOTIDE SEQUENCE [LARGE SCALE GENOMIC DNA]</scope>
    <source>
        <strain evidence="7">06/09/139</strain>
    </source>
</reference>
<organism evidence="6 7">
    <name type="scientific">Aliivibrio wodanis</name>
    <dbReference type="NCBI Taxonomy" id="80852"/>
    <lineage>
        <taxon>Bacteria</taxon>
        <taxon>Pseudomonadati</taxon>
        <taxon>Pseudomonadota</taxon>
        <taxon>Gammaproteobacteria</taxon>
        <taxon>Vibrionales</taxon>
        <taxon>Vibrionaceae</taxon>
        <taxon>Aliivibrio</taxon>
    </lineage>
</organism>
<dbReference type="SUPFAM" id="SSF53850">
    <property type="entry name" value="Periplasmic binding protein-like II"/>
    <property type="match status" value="1"/>
</dbReference>
<dbReference type="GO" id="GO:0006351">
    <property type="term" value="P:DNA-templated transcription"/>
    <property type="evidence" value="ECO:0007669"/>
    <property type="project" value="TreeGrafter"/>
</dbReference>
<evidence type="ECO:0000259" key="5">
    <source>
        <dbReference type="PROSITE" id="PS50931"/>
    </source>
</evidence>
<dbReference type="PROSITE" id="PS50931">
    <property type="entry name" value="HTH_LYSR"/>
    <property type="match status" value="1"/>
</dbReference>
<dbReference type="InterPro" id="IPR036390">
    <property type="entry name" value="WH_DNA-bd_sf"/>
</dbReference>
<name>A0A090IR77_9GAMM</name>
<keyword evidence="2" id="KW-0805">Transcription regulation</keyword>
<dbReference type="Pfam" id="PF03466">
    <property type="entry name" value="LysR_substrate"/>
    <property type="match status" value="1"/>
</dbReference>
<evidence type="ECO:0000313" key="7">
    <source>
        <dbReference type="Proteomes" id="UP000032427"/>
    </source>
</evidence>
<evidence type="ECO:0000256" key="3">
    <source>
        <dbReference type="ARBA" id="ARBA00023125"/>
    </source>
</evidence>
<dbReference type="SUPFAM" id="SSF46785">
    <property type="entry name" value="Winged helix' DNA-binding domain"/>
    <property type="match status" value="1"/>
</dbReference>
<dbReference type="Gene3D" id="1.10.10.10">
    <property type="entry name" value="Winged helix-like DNA-binding domain superfamily/Winged helix DNA-binding domain"/>
    <property type="match status" value="1"/>
</dbReference>
<evidence type="ECO:0000256" key="2">
    <source>
        <dbReference type="ARBA" id="ARBA00023015"/>
    </source>
</evidence>
<accession>A0A090IR77</accession>
<dbReference type="InterPro" id="IPR036388">
    <property type="entry name" value="WH-like_DNA-bd_sf"/>
</dbReference>
<dbReference type="HOGENOM" id="CLU_039613_16_2_6"/>
<dbReference type="FunFam" id="1.10.10.10:FF:000001">
    <property type="entry name" value="LysR family transcriptional regulator"/>
    <property type="match status" value="1"/>
</dbReference>
<dbReference type="AlphaFoldDB" id="A0A090IR77"/>
<protein>
    <submittedName>
        <fullName evidence="6">Transcriptional regulator, LysR family</fullName>
    </submittedName>
</protein>
<evidence type="ECO:0000256" key="1">
    <source>
        <dbReference type="ARBA" id="ARBA00009437"/>
    </source>
</evidence>
<keyword evidence="7" id="KW-1185">Reference proteome</keyword>
<comment type="similarity">
    <text evidence="1">Belongs to the LysR transcriptional regulatory family.</text>
</comment>
<dbReference type="STRING" id="80852.AWOD_I_0686"/>
<dbReference type="PATRIC" id="fig|80852.17.peg.697"/>
<keyword evidence="4" id="KW-0804">Transcription</keyword>
<dbReference type="Pfam" id="PF00126">
    <property type="entry name" value="HTH_1"/>
    <property type="match status" value="1"/>
</dbReference>
<dbReference type="EMBL" id="LN554846">
    <property type="protein sequence ID" value="CED70780.1"/>
    <property type="molecule type" value="Genomic_DNA"/>
</dbReference>
<dbReference type="CDD" id="cd08422">
    <property type="entry name" value="PBP2_CrgA_like"/>
    <property type="match status" value="1"/>
</dbReference>
<dbReference type="Gene3D" id="3.40.190.290">
    <property type="match status" value="1"/>
</dbReference>
<dbReference type="GO" id="GO:0003700">
    <property type="term" value="F:DNA-binding transcription factor activity"/>
    <property type="evidence" value="ECO:0007669"/>
    <property type="project" value="InterPro"/>
</dbReference>
<feature type="domain" description="HTH lysR-type" evidence="5">
    <location>
        <begin position="1"/>
        <end position="65"/>
    </location>
</feature>
<dbReference type="InterPro" id="IPR000847">
    <property type="entry name" value="LysR_HTH_N"/>
</dbReference>
<dbReference type="InterPro" id="IPR058163">
    <property type="entry name" value="LysR-type_TF_proteobact-type"/>
</dbReference>
<dbReference type="Proteomes" id="UP000032427">
    <property type="component" value="Chromosome 1"/>
</dbReference>
<proteinExistence type="inferred from homology"/>